<feature type="transmembrane region" description="Helical" evidence="1">
    <location>
        <begin position="45"/>
        <end position="65"/>
    </location>
</feature>
<protein>
    <submittedName>
        <fullName evidence="2">ORF3</fullName>
    </submittedName>
</protein>
<dbReference type="EMBL" id="MW811138">
    <property type="protein sequence ID" value="QYI86730.1"/>
    <property type="molecule type" value="Genomic_RNA"/>
</dbReference>
<sequence length="90" mass="9692">MENEKNVRVGSCYSVSAVFGSTICTAQDNTAGGDLEAKQSWDSPVVTAMIVIGVVAFILMVVWMLRGACKGYTVVKRPHGNEEALQLQDV</sequence>
<evidence type="ECO:0000313" key="2">
    <source>
        <dbReference type="EMBL" id="QYI86730.1"/>
    </source>
</evidence>
<keyword evidence="3" id="KW-1185">Reference proteome</keyword>
<dbReference type="InterPro" id="IPR009854">
    <property type="entry name" value="Orthoreo_P10"/>
</dbReference>
<keyword evidence="1" id="KW-0812">Transmembrane</keyword>
<dbReference type="Pfam" id="PF07204">
    <property type="entry name" value="Orthoreo_P10"/>
    <property type="match status" value="1"/>
</dbReference>
<evidence type="ECO:0000256" key="1">
    <source>
        <dbReference type="SAM" id="Phobius"/>
    </source>
</evidence>
<name>A0A8F9R329_9VIRU</name>
<organism evidence="2 3">
    <name type="scientific">Cyclopterus lumpus toti-like virus</name>
    <dbReference type="NCBI Taxonomy" id="2859664"/>
    <lineage>
        <taxon>Viruses</taxon>
        <taxon>Riboviria</taxon>
        <taxon>Orthornavirae</taxon>
        <taxon>Duplornaviricota</taxon>
        <taxon>Chrymotiviricetes</taxon>
        <taxon>Ghabrivirales</taxon>
        <taxon>Betatotivirineae</taxon>
        <taxon>Pistolviridae</taxon>
        <taxon>Pistolvirus</taxon>
        <taxon>Pistolvirus sani</taxon>
    </lineage>
</organism>
<dbReference type="Proteomes" id="UP001250681">
    <property type="component" value="Segment"/>
</dbReference>
<reference evidence="2" key="1">
    <citation type="journal article" date="2021" name="Viruses">
        <title>Comparative Molecular Characterization of Novel and Known Piscine Toti-Like Viruses.</title>
        <authorList>
            <person name="Sandlund L."/>
            <person name="Mor S.K."/>
            <person name="Singh V.K."/>
            <person name="Padhi S.K."/>
            <person name="Phelps N.B.D."/>
            <person name="Nylund S."/>
            <person name="Mikalsen A.B."/>
        </authorList>
    </citation>
    <scope>NUCLEOTIDE SEQUENCE</scope>
    <source>
        <strain evidence="2">TN18</strain>
    </source>
</reference>
<keyword evidence="1" id="KW-0472">Membrane</keyword>
<evidence type="ECO:0000313" key="3">
    <source>
        <dbReference type="Proteomes" id="UP001250681"/>
    </source>
</evidence>
<proteinExistence type="predicted"/>
<keyword evidence="1" id="KW-1133">Transmembrane helix</keyword>
<accession>A0A8F9R329</accession>